<gene>
    <name evidence="10" type="ORF">TUM18999_01630</name>
</gene>
<dbReference type="RefSeq" id="WP_173180389.1">
    <property type="nucleotide sequence ID" value="NZ_AP023189.1"/>
</dbReference>
<dbReference type="Gene3D" id="3.30.240.20">
    <property type="entry name" value="bsu07140 like domains"/>
    <property type="match status" value="1"/>
</dbReference>
<evidence type="ECO:0000259" key="8">
    <source>
        <dbReference type="Pfam" id="PF04239"/>
    </source>
</evidence>
<evidence type="ECO:0000313" key="10">
    <source>
        <dbReference type="EMBL" id="BCG21972.1"/>
    </source>
</evidence>
<dbReference type="EMBL" id="AP023189">
    <property type="protein sequence ID" value="BCG21972.1"/>
    <property type="molecule type" value="Genomic_DNA"/>
</dbReference>
<sequence length="147" mass="16442">MDSVLRAAAIYFTLLVIFKFSGRRSLSELTIFDFVLLLIIGEATQQALLGDDFSITNAVLVIATLIAIDVGFSLIKWRWPVFDLWLEGSPTIVVENGVPIQGRLKAARLRIEDVLESAREKQGLERLDQIKFAIIEKNGKISVIPQD</sequence>
<dbReference type="KEGG" id="ptw:TUM18999_01630"/>
<proteinExistence type="inferred from homology"/>
<comment type="similarity">
    <text evidence="2">Belongs to the UPF0702 family.</text>
</comment>
<evidence type="ECO:0000256" key="2">
    <source>
        <dbReference type="ARBA" id="ARBA00006448"/>
    </source>
</evidence>
<evidence type="ECO:0000259" key="9">
    <source>
        <dbReference type="Pfam" id="PF20730"/>
    </source>
</evidence>
<dbReference type="PANTHER" id="PTHR34582">
    <property type="entry name" value="UPF0702 TRANSMEMBRANE PROTEIN YCAP"/>
    <property type="match status" value="1"/>
</dbReference>
<feature type="domain" description="YetF C-terminal" evidence="8">
    <location>
        <begin position="80"/>
        <end position="146"/>
    </location>
</feature>
<evidence type="ECO:0000256" key="4">
    <source>
        <dbReference type="ARBA" id="ARBA00022692"/>
    </source>
</evidence>
<evidence type="ECO:0000256" key="3">
    <source>
        <dbReference type="ARBA" id="ARBA00022475"/>
    </source>
</evidence>
<keyword evidence="6 7" id="KW-0472">Membrane</keyword>
<feature type="transmembrane region" description="Helical" evidence="7">
    <location>
        <begin position="29"/>
        <end position="49"/>
    </location>
</feature>
<feature type="transmembrane region" description="Helical" evidence="7">
    <location>
        <begin position="55"/>
        <end position="75"/>
    </location>
</feature>
<evidence type="ECO:0000256" key="5">
    <source>
        <dbReference type="ARBA" id="ARBA00022989"/>
    </source>
</evidence>
<dbReference type="Pfam" id="PF20730">
    <property type="entry name" value="YetF_N"/>
    <property type="match status" value="1"/>
</dbReference>
<keyword evidence="3" id="KW-1003">Cell membrane</keyword>
<keyword evidence="5 7" id="KW-1133">Transmembrane helix</keyword>
<feature type="domain" description="YetF-like N-terminal transmembrane" evidence="9">
    <location>
        <begin position="12"/>
        <end position="68"/>
    </location>
</feature>
<evidence type="ECO:0000256" key="1">
    <source>
        <dbReference type="ARBA" id="ARBA00004651"/>
    </source>
</evidence>
<keyword evidence="4 7" id="KW-0812">Transmembrane</keyword>
<name>A0A6J4DWU5_9PSED</name>
<dbReference type="Pfam" id="PF04239">
    <property type="entry name" value="DUF421"/>
    <property type="match status" value="1"/>
</dbReference>
<dbReference type="InterPro" id="IPR023090">
    <property type="entry name" value="UPF0702_alpha/beta_dom_sf"/>
</dbReference>
<protein>
    <submittedName>
        <fullName evidence="10">DUF421 domain-containing protein</fullName>
    </submittedName>
</protein>
<dbReference type="InterPro" id="IPR048454">
    <property type="entry name" value="YetF_N"/>
</dbReference>
<dbReference type="Proteomes" id="UP000509383">
    <property type="component" value="Chromosome"/>
</dbReference>
<dbReference type="InterPro" id="IPR007353">
    <property type="entry name" value="DUF421"/>
</dbReference>
<evidence type="ECO:0000256" key="6">
    <source>
        <dbReference type="ARBA" id="ARBA00023136"/>
    </source>
</evidence>
<comment type="subcellular location">
    <subcellularLocation>
        <location evidence="1">Cell membrane</location>
        <topology evidence="1">Multi-pass membrane protein</topology>
    </subcellularLocation>
</comment>
<feature type="transmembrane region" description="Helical" evidence="7">
    <location>
        <begin position="6"/>
        <end position="22"/>
    </location>
</feature>
<organism evidence="10 11">
    <name type="scientific">Pseudomonas tohonis</name>
    <dbReference type="NCBI Taxonomy" id="2725477"/>
    <lineage>
        <taxon>Bacteria</taxon>
        <taxon>Pseudomonadati</taxon>
        <taxon>Pseudomonadota</taxon>
        <taxon>Gammaproteobacteria</taxon>
        <taxon>Pseudomonadales</taxon>
        <taxon>Pseudomonadaceae</taxon>
        <taxon>Pseudomonas</taxon>
    </lineage>
</organism>
<evidence type="ECO:0000313" key="11">
    <source>
        <dbReference type="Proteomes" id="UP000509383"/>
    </source>
</evidence>
<reference evidence="10 11" key="1">
    <citation type="submission" date="2020-05" db="EMBL/GenBank/DDBJ databases">
        <title>Characterization of novel class B3 metallo-beta-lactamase from novel Pseudomonas species.</title>
        <authorList>
            <person name="Yamada K."/>
            <person name="Aoki K."/>
            <person name="Ishii Y."/>
        </authorList>
    </citation>
    <scope>NUCLEOTIDE SEQUENCE [LARGE SCALE GENOMIC DNA]</scope>
    <source>
        <strain evidence="10 11">TUM18999</strain>
    </source>
</reference>
<accession>A0A6J4DWU5</accession>
<evidence type="ECO:0000256" key="7">
    <source>
        <dbReference type="SAM" id="Phobius"/>
    </source>
</evidence>
<dbReference type="GO" id="GO:0005886">
    <property type="term" value="C:plasma membrane"/>
    <property type="evidence" value="ECO:0007669"/>
    <property type="project" value="UniProtKB-SubCell"/>
</dbReference>
<dbReference type="PANTHER" id="PTHR34582:SF6">
    <property type="entry name" value="UPF0702 TRANSMEMBRANE PROTEIN YCAP"/>
    <property type="match status" value="1"/>
</dbReference>
<dbReference type="AlphaFoldDB" id="A0A6J4DWU5"/>